<accession>A0ABW2YPP2</accession>
<name>A0ABW2YPP2_9GAMM</name>
<protein>
    <submittedName>
        <fullName evidence="1">NHLP-related RiPP peptide</fullName>
    </submittedName>
</protein>
<comment type="caution">
    <text evidence="1">The sequence shown here is derived from an EMBL/GenBank/DDBJ whole genome shotgun (WGS) entry which is preliminary data.</text>
</comment>
<dbReference type="NCBIfam" id="TIGR04509">
    <property type="entry name" value="mod_pep_NH_fam"/>
    <property type="match status" value="1"/>
</dbReference>
<dbReference type="Proteomes" id="UP001597090">
    <property type="component" value="Unassembled WGS sequence"/>
</dbReference>
<evidence type="ECO:0000313" key="2">
    <source>
        <dbReference type="Proteomes" id="UP001597090"/>
    </source>
</evidence>
<proteinExistence type="predicted"/>
<gene>
    <name evidence="1" type="ORF">ACFQZQ_11235</name>
</gene>
<dbReference type="RefSeq" id="WP_386812883.1">
    <property type="nucleotide sequence ID" value="NZ_JBHTIH010000004.1"/>
</dbReference>
<sequence>MQTVSAHRQAPQPTRQLSVAINGKNPLQPQVADRLLELLSTDNMFRDLFEKDPNAALAMLGHPISTESISRCGPVNRIASKNEFISARDHLKAHITSAGIFTNPHCFEAGSITAALRRK</sequence>
<keyword evidence="2" id="KW-1185">Reference proteome</keyword>
<dbReference type="EMBL" id="JBHTIH010000004">
    <property type="protein sequence ID" value="MFD0739856.1"/>
    <property type="molecule type" value="Genomic_DNA"/>
</dbReference>
<evidence type="ECO:0000313" key="1">
    <source>
        <dbReference type="EMBL" id="MFD0739856.1"/>
    </source>
</evidence>
<organism evidence="1 2">
    <name type="scientific">Lysobacter koreensis</name>
    <dbReference type="NCBI Taxonomy" id="266122"/>
    <lineage>
        <taxon>Bacteria</taxon>
        <taxon>Pseudomonadati</taxon>
        <taxon>Pseudomonadota</taxon>
        <taxon>Gammaproteobacteria</taxon>
        <taxon>Lysobacterales</taxon>
        <taxon>Lysobacteraceae</taxon>
        <taxon>Lysobacter</taxon>
    </lineage>
</organism>
<reference evidence="2" key="1">
    <citation type="journal article" date="2019" name="Int. J. Syst. Evol. Microbiol.">
        <title>The Global Catalogue of Microorganisms (GCM) 10K type strain sequencing project: providing services to taxonomists for standard genome sequencing and annotation.</title>
        <authorList>
            <consortium name="The Broad Institute Genomics Platform"/>
            <consortium name="The Broad Institute Genome Sequencing Center for Infectious Disease"/>
            <person name="Wu L."/>
            <person name="Ma J."/>
        </authorList>
    </citation>
    <scope>NUCLEOTIDE SEQUENCE [LARGE SCALE GENOMIC DNA]</scope>
    <source>
        <strain evidence="2">CCUG 55491</strain>
    </source>
</reference>
<dbReference type="InterPro" id="IPR030976">
    <property type="entry name" value="Mod_pep_NH_fam"/>
</dbReference>